<sequence>MLALQLDVAWTENPAVMADIALIDEIHANTRRTRITYRGAVDGKPAAIKCYRKPLFGLVHWVMAQRRGLRIRRTGAPVPEVIYSGWLRSEKCFCFATVFMTEFQPLRQVLLDEPSHARRMQIVQFFGRLIADLHHRGIEQPDGNLTNFLFDGVDGFIVVDEDDIRVFEGGLPGKPALNNLANIAARLPDEEYMLNLLDAYKSASHKRNTWSNEEFVAAASAWRSSLDAKRAHRNVTRPRPFD</sequence>
<organism evidence="1 2">
    <name type="scientific">Hydrocarboniclastica marina</name>
    <dbReference type="NCBI Taxonomy" id="2259620"/>
    <lineage>
        <taxon>Bacteria</taxon>
        <taxon>Pseudomonadati</taxon>
        <taxon>Pseudomonadota</taxon>
        <taxon>Gammaproteobacteria</taxon>
        <taxon>Alteromonadales</taxon>
        <taxon>Alteromonadaceae</taxon>
        <taxon>Hydrocarboniclastica</taxon>
    </lineage>
</organism>
<dbReference type="AlphaFoldDB" id="A0A4P7XF34"/>
<gene>
    <name evidence="1" type="ORF">soil367_03140</name>
</gene>
<proteinExistence type="predicted"/>
<dbReference type="EMBL" id="CP031093">
    <property type="protein sequence ID" value="QCF25014.1"/>
    <property type="molecule type" value="Genomic_DNA"/>
</dbReference>
<dbReference type="RefSeq" id="WP_136546803.1">
    <property type="nucleotide sequence ID" value="NZ_CP031093.1"/>
</dbReference>
<name>A0A4P7XF34_9ALTE</name>
<reference evidence="1 2" key="1">
    <citation type="submission" date="2018-07" db="EMBL/GenBank/DDBJ databases">
        <title>Marsedoiliclastica nanhaica gen. nov. sp. nov., a novel marine hydrocarbonoclastic bacterium isolated from an in-situ enriched hydrocarbon-degrading consortium in deep-sea sediment.</title>
        <authorList>
            <person name="Dong C."/>
            <person name="Ma T."/>
            <person name="Liu R."/>
            <person name="Shao Z."/>
        </authorList>
    </citation>
    <scope>NUCLEOTIDE SEQUENCE [LARGE SCALE GENOMIC DNA]</scope>
    <source>
        <strain evidence="2">soil36-7</strain>
    </source>
</reference>
<dbReference type="KEGG" id="hmi:soil367_03140"/>
<keyword evidence="2" id="KW-1185">Reference proteome</keyword>
<evidence type="ECO:0000313" key="1">
    <source>
        <dbReference type="EMBL" id="QCF25014.1"/>
    </source>
</evidence>
<protein>
    <submittedName>
        <fullName evidence="1">Uncharacterized protein</fullName>
    </submittedName>
</protein>
<accession>A0A4P7XF34</accession>
<dbReference type="Proteomes" id="UP000298049">
    <property type="component" value="Chromosome"/>
</dbReference>
<evidence type="ECO:0000313" key="2">
    <source>
        <dbReference type="Proteomes" id="UP000298049"/>
    </source>
</evidence>
<dbReference type="OrthoDB" id="6360538at2"/>